<dbReference type="PANTHER" id="PTHR46311">
    <property type="entry name" value="CALCIUM-BINDING PROTEIN 8-RELATED"/>
    <property type="match status" value="1"/>
</dbReference>
<evidence type="ECO:0000259" key="3">
    <source>
        <dbReference type="PROSITE" id="PS50222"/>
    </source>
</evidence>
<organism evidence="4 5">
    <name type="scientific">Pocillopora damicornis</name>
    <name type="common">Cauliflower coral</name>
    <name type="synonym">Millepora damicornis</name>
    <dbReference type="NCBI Taxonomy" id="46731"/>
    <lineage>
        <taxon>Eukaryota</taxon>
        <taxon>Metazoa</taxon>
        <taxon>Cnidaria</taxon>
        <taxon>Anthozoa</taxon>
        <taxon>Hexacorallia</taxon>
        <taxon>Scleractinia</taxon>
        <taxon>Astrocoeniina</taxon>
        <taxon>Pocilloporidae</taxon>
        <taxon>Pocillopora</taxon>
    </lineage>
</organism>
<protein>
    <recommendedName>
        <fullName evidence="3">EF-hand domain-containing protein</fullName>
    </recommendedName>
</protein>
<keyword evidence="1" id="KW-0677">Repeat</keyword>
<keyword evidence="5" id="KW-1185">Reference proteome</keyword>
<dbReference type="InterPro" id="IPR051111">
    <property type="entry name" value="Ca-binding_regulatory"/>
</dbReference>
<dbReference type="PROSITE" id="PS00018">
    <property type="entry name" value="EF_HAND_1"/>
    <property type="match status" value="2"/>
</dbReference>
<dbReference type="InterPro" id="IPR011992">
    <property type="entry name" value="EF-hand-dom_pair"/>
</dbReference>
<dbReference type="STRING" id="46731.A0A3M6TJA4"/>
<dbReference type="Gene3D" id="1.10.238.10">
    <property type="entry name" value="EF-hand"/>
    <property type="match status" value="2"/>
</dbReference>
<evidence type="ECO:0000313" key="4">
    <source>
        <dbReference type="EMBL" id="RMX41507.1"/>
    </source>
</evidence>
<feature type="domain" description="EF-hand" evidence="3">
    <location>
        <begin position="12"/>
        <end position="46"/>
    </location>
</feature>
<feature type="domain" description="EF-hand" evidence="3">
    <location>
        <begin position="130"/>
        <end position="161"/>
    </location>
</feature>
<comment type="caution">
    <text evidence="4">The sequence shown here is derived from an EMBL/GenBank/DDBJ whole genome shotgun (WGS) entry which is preliminary data.</text>
</comment>
<evidence type="ECO:0000256" key="1">
    <source>
        <dbReference type="ARBA" id="ARBA00022737"/>
    </source>
</evidence>
<dbReference type="SMART" id="SM00054">
    <property type="entry name" value="EFh"/>
    <property type="match status" value="4"/>
</dbReference>
<reference evidence="4 5" key="1">
    <citation type="journal article" date="2018" name="Sci. Rep.">
        <title>Comparative analysis of the Pocillopora damicornis genome highlights role of immune system in coral evolution.</title>
        <authorList>
            <person name="Cunning R."/>
            <person name="Bay R.A."/>
            <person name="Gillette P."/>
            <person name="Baker A.C."/>
            <person name="Traylor-Knowles N."/>
        </authorList>
    </citation>
    <scope>NUCLEOTIDE SEQUENCE [LARGE SCALE GENOMIC DNA]</scope>
    <source>
        <strain evidence="4">RSMAS</strain>
        <tissue evidence="4">Whole animal</tissue>
    </source>
</reference>
<accession>A0A3M6TJA4</accession>
<name>A0A3M6TJA4_POCDA</name>
<proteinExistence type="predicted"/>
<sequence>MQAGNSYFNDNTPSIVIRSLFDKYDKDGTGRLNCSELDDLLQKDLGFAKEEAKAYSMLLDKDGDQSISFEEFLQWLRSGERFEAVNNKARFKNLCKAVELFKTYDKDNNNNLSKDEFKELLDSLGYKGVDVERFFEYLDEHKNGKISFWEFMKWLNWVPVE</sequence>
<dbReference type="OMA" id="FQELINW"/>
<dbReference type="InterPro" id="IPR018247">
    <property type="entry name" value="EF_Hand_1_Ca_BS"/>
</dbReference>
<feature type="domain" description="EF-hand" evidence="3">
    <location>
        <begin position="99"/>
        <end position="127"/>
    </location>
</feature>
<evidence type="ECO:0000256" key="2">
    <source>
        <dbReference type="ARBA" id="ARBA00022837"/>
    </source>
</evidence>
<dbReference type="EMBL" id="RCHS01003481">
    <property type="protein sequence ID" value="RMX41507.1"/>
    <property type="molecule type" value="Genomic_DNA"/>
</dbReference>
<dbReference type="InterPro" id="IPR002048">
    <property type="entry name" value="EF_hand_dom"/>
</dbReference>
<dbReference type="GO" id="GO:0005509">
    <property type="term" value="F:calcium ion binding"/>
    <property type="evidence" value="ECO:0007669"/>
    <property type="project" value="InterPro"/>
</dbReference>
<feature type="domain" description="EF-hand" evidence="3">
    <location>
        <begin position="47"/>
        <end position="82"/>
    </location>
</feature>
<evidence type="ECO:0000313" key="5">
    <source>
        <dbReference type="Proteomes" id="UP000275408"/>
    </source>
</evidence>
<dbReference type="OrthoDB" id="26525at2759"/>
<dbReference type="PROSITE" id="PS50222">
    <property type="entry name" value="EF_HAND_2"/>
    <property type="match status" value="4"/>
</dbReference>
<dbReference type="AlphaFoldDB" id="A0A3M6TJA4"/>
<dbReference type="PANTHER" id="PTHR46311:SF3">
    <property type="entry name" value="CALCIUM-BINDING PROTEIN 8"/>
    <property type="match status" value="1"/>
</dbReference>
<dbReference type="GO" id="GO:0032588">
    <property type="term" value="C:trans-Golgi network membrane"/>
    <property type="evidence" value="ECO:0007669"/>
    <property type="project" value="TreeGrafter"/>
</dbReference>
<gene>
    <name evidence="4" type="ORF">pdam_00012238</name>
</gene>
<keyword evidence="2" id="KW-0106">Calcium</keyword>
<dbReference type="Proteomes" id="UP000275408">
    <property type="component" value="Unassembled WGS sequence"/>
</dbReference>
<dbReference type="Pfam" id="PF13499">
    <property type="entry name" value="EF-hand_7"/>
    <property type="match status" value="2"/>
</dbReference>
<dbReference type="SUPFAM" id="SSF47473">
    <property type="entry name" value="EF-hand"/>
    <property type="match status" value="1"/>
</dbReference>